<dbReference type="OrthoDB" id="201635at2759"/>
<dbReference type="Proteomes" id="UP000236161">
    <property type="component" value="Unassembled WGS sequence"/>
</dbReference>
<dbReference type="PANTHER" id="PTHR21237:SF40">
    <property type="entry name" value="CELL CYCLE AND APOPTOSIS REGULATOR PROTEIN 2"/>
    <property type="match status" value="1"/>
</dbReference>
<proteinExistence type="inferred from homology"/>
<dbReference type="GO" id="GO:0051082">
    <property type="term" value="F:unfolded protein binding"/>
    <property type="evidence" value="ECO:0007669"/>
    <property type="project" value="TreeGrafter"/>
</dbReference>
<accession>A0A2I0AMX0</accession>
<comment type="similarity">
    <text evidence="1 3">Belongs to the GrpE family.</text>
</comment>
<evidence type="ECO:0000256" key="2">
    <source>
        <dbReference type="ARBA" id="ARBA00023186"/>
    </source>
</evidence>
<dbReference type="SUPFAM" id="SSF58014">
    <property type="entry name" value="Coiled-coil domain of nucleotide exchange factor GrpE"/>
    <property type="match status" value="1"/>
</dbReference>
<dbReference type="Pfam" id="PF01025">
    <property type="entry name" value="GrpE"/>
    <property type="match status" value="2"/>
</dbReference>
<name>A0A2I0AMX0_9ASPA</name>
<dbReference type="AlphaFoldDB" id="A0A2I0AMX0"/>
<dbReference type="GO" id="GO:0042803">
    <property type="term" value="F:protein homodimerization activity"/>
    <property type="evidence" value="ECO:0007669"/>
    <property type="project" value="InterPro"/>
</dbReference>
<dbReference type="PANTHER" id="PTHR21237">
    <property type="entry name" value="GRPE PROTEIN"/>
    <property type="match status" value="1"/>
</dbReference>
<dbReference type="GO" id="GO:0009507">
    <property type="term" value="C:chloroplast"/>
    <property type="evidence" value="ECO:0007669"/>
    <property type="project" value="TreeGrafter"/>
</dbReference>
<dbReference type="GO" id="GO:0051087">
    <property type="term" value="F:protein-folding chaperone binding"/>
    <property type="evidence" value="ECO:0007669"/>
    <property type="project" value="InterPro"/>
</dbReference>
<evidence type="ECO:0000256" key="3">
    <source>
        <dbReference type="RuleBase" id="RU004478"/>
    </source>
</evidence>
<reference evidence="5 6" key="1">
    <citation type="journal article" date="2017" name="Nature">
        <title>The Apostasia genome and the evolution of orchids.</title>
        <authorList>
            <person name="Zhang G.Q."/>
            <person name="Liu K.W."/>
            <person name="Li Z."/>
            <person name="Lohaus R."/>
            <person name="Hsiao Y.Y."/>
            <person name="Niu S.C."/>
            <person name="Wang J.Y."/>
            <person name="Lin Y.C."/>
            <person name="Xu Q."/>
            <person name="Chen L.J."/>
            <person name="Yoshida K."/>
            <person name="Fujiwara S."/>
            <person name="Wang Z.W."/>
            <person name="Zhang Y.Q."/>
            <person name="Mitsuda N."/>
            <person name="Wang M."/>
            <person name="Liu G.H."/>
            <person name="Pecoraro L."/>
            <person name="Huang H.X."/>
            <person name="Xiao X.J."/>
            <person name="Lin M."/>
            <person name="Wu X.Y."/>
            <person name="Wu W.L."/>
            <person name="Chen Y.Y."/>
            <person name="Chang S.B."/>
            <person name="Sakamoto S."/>
            <person name="Ohme-Takagi M."/>
            <person name="Yagi M."/>
            <person name="Zeng S.J."/>
            <person name="Shen C.Y."/>
            <person name="Yeh C.M."/>
            <person name="Luo Y.B."/>
            <person name="Tsai W.C."/>
            <person name="Van de Peer Y."/>
            <person name="Liu Z.J."/>
        </authorList>
    </citation>
    <scope>NUCLEOTIDE SEQUENCE [LARGE SCALE GENOMIC DNA]</scope>
    <source>
        <strain evidence="6">cv. Shenzhen</strain>
        <tissue evidence="5">Stem</tissue>
    </source>
</reference>
<evidence type="ECO:0000313" key="6">
    <source>
        <dbReference type="Proteomes" id="UP000236161"/>
    </source>
</evidence>
<dbReference type="GO" id="GO:0000774">
    <property type="term" value="F:adenyl-nucleotide exchange factor activity"/>
    <property type="evidence" value="ECO:0007669"/>
    <property type="project" value="InterPro"/>
</dbReference>
<gene>
    <name evidence="5" type="ORF">AXF42_Ash002128</name>
</gene>
<dbReference type="GO" id="GO:0006457">
    <property type="term" value="P:protein folding"/>
    <property type="evidence" value="ECO:0007669"/>
    <property type="project" value="InterPro"/>
</dbReference>
<dbReference type="InterPro" id="IPR000740">
    <property type="entry name" value="GrpE"/>
</dbReference>
<dbReference type="Gene3D" id="3.90.20.20">
    <property type="match status" value="1"/>
</dbReference>
<evidence type="ECO:0000256" key="4">
    <source>
        <dbReference type="SAM" id="MobiDB-lite"/>
    </source>
</evidence>
<keyword evidence="2" id="KW-0143">Chaperone</keyword>
<evidence type="ECO:0008006" key="7">
    <source>
        <dbReference type="Google" id="ProtNLM"/>
    </source>
</evidence>
<feature type="region of interest" description="Disordered" evidence="4">
    <location>
        <begin position="327"/>
        <end position="359"/>
    </location>
</feature>
<dbReference type="STRING" id="1088818.A0A2I0AMX0"/>
<evidence type="ECO:0000256" key="1">
    <source>
        <dbReference type="ARBA" id="ARBA00009054"/>
    </source>
</evidence>
<dbReference type="CDD" id="cd00446">
    <property type="entry name" value="GrpE"/>
    <property type="match status" value="1"/>
</dbReference>
<dbReference type="PRINTS" id="PR00773">
    <property type="entry name" value="GRPEPROTEIN"/>
</dbReference>
<protein>
    <recommendedName>
        <fullName evidence="7">GrpE protein homolog</fullName>
    </recommendedName>
</protein>
<feature type="compositionally biased region" description="Low complexity" evidence="4">
    <location>
        <begin position="329"/>
        <end position="359"/>
    </location>
</feature>
<evidence type="ECO:0000313" key="5">
    <source>
        <dbReference type="EMBL" id="PKA56825.1"/>
    </source>
</evidence>
<keyword evidence="6" id="KW-1185">Reference proteome</keyword>
<sequence>MRQSAEGNEEIPSYLEELSGEEEKGGMQMAAAFSVHSLSNPPCASARSTSLKPLFAAPQPRLGSSRCSITAFKALYFQSCRTSLRATVKVAATDLKTINGNEENQATDNKSENVTGKNGSMKALTQAYRKAILSGDENDVCEIEASICILEKEKDELSLKLTELMSEFTSRKDKFLRLNADFENFRKRSEKERATFTSDIRSEVIERLLPVVDSFEHSKQQVKLETEKEKKIDASYQGIYKQFVEVLRSMRVSVVETVGRPFDPLLTAPTFSTICGLSLQQKNHEAVAREESQQFKSGIVTKELRRGFVLGDRVLRPAAVKVSTGFREASSSAMDASAMGQPGAAAEPLEDPAPASSNS</sequence>
<dbReference type="InterPro" id="IPR009012">
    <property type="entry name" value="GrpE_head"/>
</dbReference>
<dbReference type="SUPFAM" id="SSF51064">
    <property type="entry name" value="Head domain of nucleotide exchange factor GrpE"/>
    <property type="match status" value="1"/>
</dbReference>
<dbReference type="EMBL" id="KZ451969">
    <property type="protein sequence ID" value="PKA56825.1"/>
    <property type="molecule type" value="Genomic_DNA"/>
</dbReference>
<feature type="region of interest" description="Disordered" evidence="4">
    <location>
        <begin position="1"/>
        <end position="25"/>
    </location>
</feature>
<dbReference type="HAMAP" id="MF_01151">
    <property type="entry name" value="GrpE"/>
    <property type="match status" value="1"/>
</dbReference>
<dbReference type="InterPro" id="IPR013805">
    <property type="entry name" value="GrpE_CC"/>
</dbReference>
<dbReference type="Gene3D" id="2.30.22.10">
    <property type="entry name" value="Head domain of nucleotide exchange factor GrpE"/>
    <property type="match status" value="1"/>
</dbReference>
<organism evidence="5 6">
    <name type="scientific">Apostasia shenzhenica</name>
    <dbReference type="NCBI Taxonomy" id="1088818"/>
    <lineage>
        <taxon>Eukaryota</taxon>
        <taxon>Viridiplantae</taxon>
        <taxon>Streptophyta</taxon>
        <taxon>Embryophyta</taxon>
        <taxon>Tracheophyta</taxon>
        <taxon>Spermatophyta</taxon>
        <taxon>Magnoliopsida</taxon>
        <taxon>Liliopsida</taxon>
        <taxon>Asparagales</taxon>
        <taxon>Orchidaceae</taxon>
        <taxon>Apostasioideae</taxon>
        <taxon>Apostasia</taxon>
    </lineage>
</organism>